<gene>
    <name evidence="2" type="ORF">SAMN05192584_107243</name>
</gene>
<name>A0A1I4B3U6_9ACTN</name>
<feature type="transmembrane region" description="Helical" evidence="1">
    <location>
        <begin position="56"/>
        <end position="79"/>
    </location>
</feature>
<dbReference type="EMBL" id="FOSG01000007">
    <property type="protein sequence ID" value="SFK63374.1"/>
    <property type="molecule type" value="Genomic_DNA"/>
</dbReference>
<keyword evidence="1" id="KW-1133">Transmembrane helix</keyword>
<evidence type="ECO:0008006" key="4">
    <source>
        <dbReference type="Google" id="ProtNLM"/>
    </source>
</evidence>
<accession>A0A1I4B3U6</accession>
<dbReference type="AlphaFoldDB" id="A0A1I4B3U6"/>
<dbReference type="Proteomes" id="UP000198928">
    <property type="component" value="Unassembled WGS sequence"/>
</dbReference>
<feature type="transmembrane region" description="Helical" evidence="1">
    <location>
        <begin position="118"/>
        <end position="140"/>
    </location>
</feature>
<evidence type="ECO:0000313" key="3">
    <source>
        <dbReference type="Proteomes" id="UP000198928"/>
    </source>
</evidence>
<protein>
    <recommendedName>
        <fullName evidence="4">Integral membrane protein</fullName>
    </recommendedName>
</protein>
<evidence type="ECO:0000256" key="1">
    <source>
        <dbReference type="SAM" id="Phobius"/>
    </source>
</evidence>
<keyword evidence="3" id="KW-1185">Reference proteome</keyword>
<sequence>MSATSPETFGTTRPTRPTRAALPLLRRLLALDAAVTLTNAAAYLALSGFLGRLLGVGAGLLLGVGAFLLLYGAGVGILASRPVPPAPWVRAVVEGNLLWALAGAAVLAAGVLEPSAAGWVWIPLQAAVVAALAVAQHLALRAVLRAPGRA</sequence>
<dbReference type="RefSeq" id="WP_245793578.1">
    <property type="nucleotide sequence ID" value="NZ_FOSG01000007.1"/>
</dbReference>
<feature type="transmembrane region" description="Helical" evidence="1">
    <location>
        <begin position="28"/>
        <end position="50"/>
    </location>
</feature>
<evidence type="ECO:0000313" key="2">
    <source>
        <dbReference type="EMBL" id="SFK63374.1"/>
    </source>
</evidence>
<keyword evidence="1" id="KW-0812">Transmembrane</keyword>
<proteinExistence type="predicted"/>
<organism evidence="2 3">
    <name type="scientific">Streptomyces pini</name>
    <dbReference type="NCBI Taxonomy" id="1520580"/>
    <lineage>
        <taxon>Bacteria</taxon>
        <taxon>Bacillati</taxon>
        <taxon>Actinomycetota</taxon>
        <taxon>Actinomycetes</taxon>
        <taxon>Kitasatosporales</taxon>
        <taxon>Streptomycetaceae</taxon>
        <taxon>Streptomyces</taxon>
    </lineage>
</organism>
<feature type="transmembrane region" description="Helical" evidence="1">
    <location>
        <begin position="91"/>
        <end position="112"/>
    </location>
</feature>
<keyword evidence="1" id="KW-0472">Membrane</keyword>
<reference evidence="3" key="1">
    <citation type="submission" date="2016-10" db="EMBL/GenBank/DDBJ databases">
        <authorList>
            <person name="Varghese N."/>
            <person name="Submissions S."/>
        </authorList>
    </citation>
    <scope>NUCLEOTIDE SEQUENCE [LARGE SCALE GENOMIC DNA]</scope>
    <source>
        <strain evidence="3">PL19</strain>
    </source>
</reference>